<organism evidence="2 3">
    <name type="scientific">Mycoplasmopsis cynos</name>
    <dbReference type="NCBI Taxonomy" id="171284"/>
    <lineage>
        <taxon>Bacteria</taxon>
        <taxon>Bacillati</taxon>
        <taxon>Mycoplasmatota</taxon>
        <taxon>Mycoplasmoidales</taxon>
        <taxon>Metamycoplasmataceae</taxon>
        <taxon>Mycoplasmopsis</taxon>
    </lineage>
</organism>
<dbReference type="Pfam" id="PF13306">
    <property type="entry name" value="LRR_5"/>
    <property type="match status" value="1"/>
</dbReference>
<dbReference type="GO" id="GO:0008233">
    <property type="term" value="F:peptidase activity"/>
    <property type="evidence" value="ECO:0007669"/>
    <property type="project" value="UniProtKB-KW"/>
</dbReference>
<dbReference type="PANTHER" id="PTHR46333:SF2">
    <property type="entry name" value="CYTOKINESIS PROTEIN 3"/>
    <property type="match status" value="1"/>
</dbReference>
<dbReference type="Proteomes" id="UP000289506">
    <property type="component" value="Plasmid 13"/>
</dbReference>
<dbReference type="GO" id="GO:0005737">
    <property type="term" value="C:cytoplasm"/>
    <property type="evidence" value="ECO:0007669"/>
    <property type="project" value="TreeGrafter"/>
</dbReference>
<dbReference type="InterPro" id="IPR052557">
    <property type="entry name" value="CAP/Cytokinesis_protein"/>
</dbReference>
<dbReference type="GO" id="GO:0006508">
    <property type="term" value="P:proteolysis"/>
    <property type="evidence" value="ECO:0007669"/>
    <property type="project" value="UniProtKB-KW"/>
</dbReference>
<evidence type="ECO:0000313" key="3">
    <source>
        <dbReference type="Proteomes" id="UP000289506"/>
    </source>
</evidence>
<dbReference type="Gene3D" id="3.80.10.10">
    <property type="entry name" value="Ribonuclease Inhibitor"/>
    <property type="match status" value="1"/>
</dbReference>
<dbReference type="SUPFAM" id="SSF54001">
    <property type="entry name" value="Cysteine proteinases"/>
    <property type="match status" value="1"/>
</dbReference>
<keyword evidence="2" id="KW-0378">Hydrolase</keyword>
<dbReference type="InterPro" id="IPR026906">
    <property type="entry name" value="LRR_5"/>
</dbReference>
<proteinExistence type="predicted"/>
<evidence type="ECO:0000313" key="2">
    <source>
        <dbReference type="EMBL" id="VEU64916.1"/>
    </source>
</evidence>
<feature type="domain" description="Transglutaminase-like" evidence="1">
    <location>
        <begin position="225"/>
        <end position="325"/>
    </location>
</feature>
<dbReference type="InterPro" id="IPR032675">
    <property type="entry name" value="LRR_dom_sf"/>
</dbReference>
<keyword evidence="2" id="KW-0645">Protease</keyword>
<accession>A0A449AIZ8</accession>
<dbReference type="PANTHER" id="PTHR46333">
    <property type="entry name" value="CYTOKINESIS PROTEIN 3"/>
    <property type="match status" value="1"/>
</dbReference>
<gene>
    <name evidence="2" type="ORF">NCTC10142_00683</name>
</gene>
<sequence>MKKKLGFILLFSSSIITTISCNYSRNSKELKDNIELYNQEKNDKRINEKNIEKLHSPLVKPKTFEQIKNEYYELQSTVQDFINNKLNQLKYKTYKDQLTNIIDDFWYYKKLNQNVTSEHYLEVIQNISKAFDEVKSKYQNTPETTITNEQLEKDNEAFSNYGIKNKKDKNNDSDINSSVKTINSFENNLRTNKETLEFMNLVGISGVNEFSDRDYTFENKTQIKTFSKELIKGKRTDQEKTYAIYDWIIKNVKYAFDTRIQPAIEPFDVLTRKIAVCGGYSNLYKAMLDSVGIKNTIVIGFSKFGDHQWNLVYDSEKKTFFHSDPTWGANNPNYYNKTIEEFAKDHRAFQIIDVKYNLNNVSYEYNLGVSLFKNNENIQQIKEQISNNLNVVSISKEAFKTNEILYVGKHIERIEYESGTHNVKEFIVDPSNKYFASKDGILYNKDFTKLILAPELYEKSTITIPKTVKEIADNKSSLAIKNLKEIKVEPGNYWFSSLGGILYRNYFDKMVNKELRKIITIPSKIGPTLYIPNDVILDSHNFSFNDSIENIHLQEGIKIIPEFTFNNLKNLKLIEIPASVESFSGDAFVKIDHDKLKIKVANNISPFILDIIKKVNKNIEK</sequence>
<dbReference type="EMBL" id="LR214986">
    <property type="protein sequence ID" value="VEU64916.1"/>
    <property type="molecule type" value="Genomic_DNA"/>
</dbReference>
<dbReference type="Gene3D" id="3.10.620.30">
    <property type="match status" value="1"/>
</dbReference>
<keyword evidence="2" id="KW-0614">Plasmid</keyword>
<dbReference type="AlphaFoldDB" id="A0A449AIZ8"/>
<dbReference type="InterPro" id="IPR038765">
    <property type="entry name" value="Papain-like_cys_pep_sf"/>
</dbReference>
<dbReference type="PROSITE" id="PS51257">
    <property type="entry name" value="PROKAR_LIPOPROTEIN"/>
    <property type="match status" value="1"/>
</dbReference>
<protein>
    <submittedName>
        <fullName evidence="2">Uncharacterized protein involved in cytokinesis, contains TGc (Transglutaminase/protease-like) domain</fullName>
    </submittedName>
</protein>
<dbReference type="RefSeq" id="WP_129720757.1">
    <property type="nucleotide sequence ID" value="NZ_LR214986.1"/>
</dbReference>
<geneLocation type="plasmid" evidence="2 3">
    <name>13</name>
</geneLocation>
<name>A0A449AIZ8_9BACT</name>
<reference evidence="2 3" key="1">
    <citation type="submission" date="2019-01" db="EMBL/GenBank/DDBJ databases">
        <authorList>
            <consortium name="Pathogen Informatics"/>
        </authorList>
    </citation>
    <scope>NUCLEOTIDE SEQUENCE [LARGE SCALE GENOMIC DNA]</scope>
    <source>
        <strain evidence="2 3">NCTC10142</strain>
        <plasmid evidence="3">13</plasmid>
    </source>
</reference>
<dbReference type="InterPro" id="IPR002931">
    <property type="entry name" value="Transglutaminase-like"/>
</dbReference>
<evidence type="ECO:0000259" key="1">
    <source>
        <dbReference type="Pfam" id="PF01841"/>
    </source>
</evidence>
<dbReference type="Pfam" id="PF01841">
    <property type="entry name" value="Transglut_core"/>
    <property type="match status" value="1"/>
</dbReference>